<evidence type="ECO:0000256" key="2">
    <source>
        <dbReference type="SAM" id="SignalP"/>
    </source>
</evidence>
<evidence type="ECO:0000313" key="4">
    <source>
        <dbReference type="EMBL" id="OGL74181.1"/>
    </source>
</evidence>
<dbReference type="InterPro" id="IPR013783">
    <property type="entry name" value="Ig-like_fold"/>
</dbReference>
<organism evidence="4 5">
    <name type="scientific">Candidatus Uhrbacteria bacterium RIFCSPHIGHO2_02_FULL_57_19</name>
    <dbReference type="NCBI Taxonomy" id="1802391"/>
    <lineage>
        <taxon>Bacteria</taxon>
        <taxon>Candidatus Uhriibacteriota</taxon>
    </lineage>
</organism>
<dbReference type="InterPro" id="IPR003344">
    <property type="entry name" value="Big_1_dom"/>
</dbReference>
<gene>
    <name evidence="4" type="ORF">A3D72_02340</name>
</gene>
<dbReference type="Gene3D" id="2.60.40.10">
    <property type="entry name" value="Immunoglobulins"/>
    <property type="match status" value="1"/>
</dbReference>
<dbReference type="Proteomes" id="UP000176303">
    <property type="component" value="Unassembled WGS sequence"/>
</dbReference>
<dbReference type="Gene3D" id="2.60.40.1120">
    <property type="entry name" value="Carboxypeptidase-like, regulatory domain"/>
    <property type="match status" value="1"/>
</dbReference>
<dbReference type="SUPFAM" id="SSF49373">
    <property type="entry name" value="Invasin/intimin cell-adhesion fragments"/>
    <property type="match status" value="1"/>
</dbReference>
<feature type="domain" description="Big-1" evidence="3">
    <location>
        <begin position="519"/>
        <end position="615"/>
    </location>
</feature>
<name>A0A1F7U7I5_9BACT</name>
<sequence length="779" mass="80588">MRRFAPIIVFFLFLFLLPAAAKAGAGDIAVTVRDEFGNALTSGGAEVNYSCGGGTSFTVADGTGSDINAATGVIAIQPVVQASCDTNDTLSVTVKNQSGYLAWQTTASYTSAAENTLVSFNKFTVKVETDDEFAQDISSTSAAGIFTKDSTTVIGMAAPSGDAIGYPVPITITDGGSLTVTGFGTQGYVNKTITDIFVPDTEFDSQRRYFARMQFSVVILAKSELGLSLQGMGGSVIFFSSPSVSCLPESGTNRFGCAVPVGSSAAPVTVSKPGYVTYTIGSVTPPSTASNTQVQTASANMFPVRVLGISSEQGINITPTSSERTPFLSAGGEIREMRYSGGTWLLAVTPGNVQLTAQVPGYANAATGISVGSAGTVTTDFDGTSGTYWSGQVDGPSLQLDMWVTVKDALGSPISGATVGIYASSTYIANHLADDLSVGLIGQADAQKITDSNGQAKFALDTGTYYYRVEKSGLGSVGSASTPAVIGYIETGGPYRVNVTLSASGGTGTVGGQAGTISTTASSVTANPVVLEANNTDAATVTVTILDGVNQPMTNQSVTLTSSRGSSDTITAVSPATNSQGQAVFTIKSGTIGTSTLTASVGATIVSQTVAVSFLEPSAVPVTFAPGALVKLANDGDPTTWSDTTVYYIAKNGKRYFFPNEKTYLSWYGDFSGVRTVNYSTLSAIPFGGMSHYRPGARMIKVQTDARVYAVGRSGTLRWMATEEVARALYGQDWNQAIDDLSDAFFINYLLGSQVAASGDFTPTGEQAGVTTVDQNLGF</sequence>
<proteinExistence type="inferred from homology"/>
<accession>A0A1F7U7I5</accession>
<evidence type="ECO:0000256" key="1">
    <source>
        <dbReference type="ARBA" id="ARBA00010116"/>
    </source>
</evidence>
<dbReference type="InterPro" id="IPR008964">
    <property type="entry name" value="Invasin/intimin_cell_adhesion"/>
</dbReference>
<dbReference type="PROSITE" id="PS51127">
    <property type="entry name" value="BIG1"/>
    <property type="match status" value="1"/>
</dbReference>
<evidence type="ECO:0000259" key="3">
    <source>
        <dbReference type="PROSITE" id="PS51127"/>
    </source>
</evidence>
<feature type="chain" id="PRO_5009533003" description="Big-1 domain-containing protein" evidence="2">
    <location>
        <begin position="22"/>
        <end position="779"/>
    </location>
</feature>
<dbReference type="SMART" id="SM00634">
    <property type="entry name" value="BID_1"/>
    <property type="match status" value="1"/>
</dbReference>
<dbReference type="STRING" id="1802391.A3D72_02340"/>
<reference evidence="4 5" key="1">
    <citation type="journal article" date="2016" name="Nat. Commun.">
        <title>Thousands of microbial genomes shed light on interconnected biogeochemical processes in an aquifer system.</title>
        <authorList>
            <person name="Anantharaman K."/>
            <person name="Brown C.T."/>
            <person name="Hug L.A."/>
            <person name="Sharon I."/>
            <person name="Castelle C.J."/>
            <person name="Probst A.J."/>
            <person name="Thomas B.C."/>
            <person name="Singh A."/>
            <person name="Wilkins M.J."/>
            <person name="Karaoz U."/>
            <person name="Brodie E.L."/>
            <person name="Williams K.H."/>
            <person name="Hubbard S.S."/>
            <person name="Banfield J.F."/>
        </authorList>
    </citation>
    <scope>NUCLEOTIDE SEQUENCE [LARGE SCALE GENOMIC DNA]</scope>
</reference>
<dbReference type="Pfam" id="PF02369">
    <property type="entry name" value="Big_1"/>
    <property type="match status" value="1"/>
</dbReference>
<protein>
    <recommendedName>
        <fullName evidence="3">Big-1 domain-containing protein</fullName>
    </recommendedName>
</protein>
<dbReference type="AlphaFoldDB" id="A0A1F7U7I5"/>
<evidence type="ECO:0000313" key="5">
    <source>
        <dbReference type="Proteomes" id="UP000176303"/>
    </source>
</evidence>
<keyword evidence="2" id="KW-0732">Signal</keyword>
<comment type="caution">
    <text evidence="4">The sequence shown here is derived from an EMBL/GenBank/DDBJ whole genome shotgun (WGS) entry which is preliminary data.</text>
</comment>
<comment type="similarity">
    <text evidence="1">Belongs to the intimin/invasin family.</text>
</comment>
<dbReference type="EMBL" id="MGDZ01000005">
    <property type="protein sequence ID" value="OGL74181.1"/>
    <property type="molecule type" value="Genomic_DNA"/>
</dbReference>
<feature type="signal peptide" evidence="2">
    <location>
        <begin position="1"/>
        <end position="21"/>
    </location>
</feature>